<evidence type="ECO:0000256" key="1">
    <source>
        <dbReference type="SAM" id="MobiDB-lite"/>
    </source>
</evidence>
<evidence type="ECO:0008006" key="4">
    <source>
        <dbReference type="Google" id="ProtNLM"/>
    </source>
</evidence>
<dbReference type="PANTHER" id="PTHR34374:SF1">
    <property type="entry name" value="LARGE RIBOSOMAL RNA SUBUNIT ACCUMULATION PROTEIN YCED HOMOLOG 1, CHLOROPLASTIC"/>
    <property type="match status" value="1"/>
</dbReference>
<organism evidence="2 3">
    <name type="scientific">Effusibacillus lacus</name>
    <dbReference type="NCBI Taxonomy" id="1348429"/>
    <lineage>
        <taxon>Bacteria</taxon>
        <taxon>Bacillati</taxon>
        <taxon>Bacillota</taxon>
        <taxon>Bacilli</taxon>
        <taxon>Bacillales</taxon>
        <taxon>Alicyclobacillaceae</taxon>
        <taxon>Effusibacillus</taxon>
    </lineage>
</organism>
<dbReference type="EMBL" id="BDUF01000057">
    <property type="protein sequence ID" value="GAX90408.1"/>
    <property type="molecule type" value="Genomic_DNA"/>
</dbReference>
<sequence length="168" mass="18936">MRLQWRDVHDKPMGVHLRESVEFPNLVKENRQIIALGPMVVDLHAQVVSDTLTVNGNITGPVTYRCSRCLTDFSDSISASFSEQFVRGNPEELSEEDERNPVTGDSIELDPYLEQEILLSMPFAPLCRESCAGLCPECGTNRNEQVCECKTERIDPRLADLAKLLKQE</sequence>
<comment type="caution">
    <text evidence="2">The sequence shown here is derived from an EMBL/GenBank/DDBJ whole genome shotgun (WGS) entry which is preliminary data.</text>
</comment>
<protein>
    <recommendedName>
        <fullName evidence="4">Metal-binding protein</fullName>
    </recommendedName>
</protein>
<accession>A0A292YKE6</accession>
<proteinExistence type="predicted"/>
<dbReference type="InterPro" id="IPR003772">
    <property type="entry name" value="YceD"/>
</dbReference>
<keyword evidence="3" id="KW-1185">Reference proteome</keyword>
<dbReference type="OrthoDB" id="9790372at2"/>
<dbReference type="Proteomes" id="UP000217785">
    <property type="component" value="Unassembled WGS sequence"/>
</dbReference>
<evidence type="ECO:0000313" key="2">
    <source>
        <dbReference type="EMBL" id="GAX90408.1"/>
    </source>
</evidence>
<evidence type="ECO:0000313" key="3">
    <source>
        <dbReference type="Proteomes" id="UP000217785"/>
    </source>
</evidence>
<dbReference type="AlphaFoldDB" id="A0A292YKE6"/>
<dbReference type="Pfam" id="PF02620">
    <property type="entry name" value="YceD"/>
    <property type="match status" value="1"/>
</dbReference>
<name>A0A292YKE6_9BACL</name>
<reference evidence="3" key="1">
    <citation type="submission" date="2017-07" db="EMBL/GenBank/DDBJ databases">
        <title>Draft genome sequence of Effusibacillus lacus strain skLN1.</title>
        <authorList>
            <person name="Watanabe M."/>
            <person name="Kojima H."/>
            <person name="Fukui M."/>
        </authorList>
    </citation>
    <scope>NUCLEOTIDE SEQUENCE [LARGE SCALE GENOMIC DNA]</scope>
    <source>
        <strain evidence="3">skLN1</strain>
    </source>
</reference>
<dbReference type="RefSeq" id="WP_096182134.1">
    <property type="nucleotide sequence ID" value="NZ_BDUF01000057.1"/>
</dbReference>
<dbReference type="PANTHER" id="PTHR34374">
    <property type="entry name" value="LARGE RIBOSOMAL RNA SUBUNIT ACCUMULATION PROTEIN YCED HOMOLOG 1, CHLOROPLASTIC"/>
    <property type="match status" value="1"/>
</dbReference>
<gene>
    <name evidence="2" type="ORF">EFBL_2035</name>
</gene>
<feature type="region of interest" description="Disordered" evidence="1">
    <location>
        <begin position="87"/>
        <end position="106"/>
    </location>
</feature>